<feature type="domain" description="ABC transporter" evidence="4">
    <location>
        <begin position="8"/>
        <end position="237"/>
    </location>
</feature>
<dbReference type="Gene3D" id="3.40.50.300">
    <property type="entry name" value="P-loop containing nucleotide triphosphate hydrolases"/>
    <property type="match status" value="1"/>
</dbReference>
<dbReference type="PANTHER" id="PTHR42939:SF1">
    <property type="entry name" value="ABC TRANSPORTER ATP-BINDING PROTEIN ALBC-RELATED"/>
    <property type="match status" value="1"/>
</dbReference>
<protein>
    <submittedName>
        <fullName evidence="5">ABC transporter</fullName>
    </submittedName>
</protein>
<dbReference type="InterPro" id="IPR003439">
    <property type="entry name" value="ABC_transporter-like_ATP-bd"/>
</dbReference>
<organism evidence="5 6">
    <name type="scientific">Enterococcus thailandicus</name>
    <dbReference type="NCBI Taxonomy" id="417368"/>
    <lineage>
        <taxon>Bacteria</taxon>
        <taxon>Bacillati</taxon>
        <taxon>Bacillota</taxon>
        <taxon>Bacilli</taxon>
        <taxon>Lactobacillales</taxon>
        <taxon>Enterococcaceae</taxon>
        <taxon>Enterococcus</taxon>
    </lineage>
</organism>
<dbReference type="Pfam" id="PF00005">
    <property type="entry name" value="ABC_tran"/>
    <property type="match status" value="1"/>
</dbReference>
<dbReference type="PROSITE" id="PS50893">
    <property type="entry name" value="ABC_TRANSPORTER_2"/>
    <property type="match status" value="1"/>
</dbReference>
<dbReference type="GO" id="GO:0005524">
    <property type="term" value="F:ATP binding"/>
    <property type="evidence" value="ECO:0007669"/>
    <property type="project" value="UniProtKB-KW"/>
</dbReference>
<dbReference type="InterPro" id="IPR051782">
    <property type="entry name" value="ABC_Transporter_VariousFunc"/>
</dbReference>
<dbReference type="SMART" id="SM00382">
    <property type="entry name" value="AAA"/>
    <property type="match status" value="1"/>
</dbReference>
<evidence type="ECO:0000256" key="1">
    <source>
        <dbReference type="ARBA" id="ARBA00022448"/>
    </source>
</evidence>
<dbReference type="EMBL" id="BJUG01000007">
    <property type="protein sequence ID" value="GEK37217.1"/>
    <property type="molecule type" value="Genomic_DNA"/>
</dbReference>
<dbReference type="RefSeq" id="WP_071869191.1">
    <property type="nucleotide sequence ID" value="NZ_BJUG01000007.1"/>
</dbReference>
<dbReference type="InterPro" id="IPR027417">
    <property type="entry name" value="P-loop_NTPase"/>
</dbReference>
<evidence type="ECO:0000259" key="4">
    <source>
        <dbReference type="PROSITE" id="PS50893"/>
    </source>
</evidence>
<keyword evidence="2" id="KW-0547">Nucleotide-binding</keyword>
<comment type="caution">
    <text evidence="5">The sequence shown here is derived from an EMBL/GenBank/DDBJ whole genome shotgun (WGS) entry which is preliminary data.</text>
</comment>
<dbReference type="AlphaFoldDB" id="A0A510WE34"/>
<sequence length="237" mass="27811">MSENEQLLFISNLKSWYEKEKFIIDIEELTIFKHSIVGLVGRNGAGKTTLINTLSSVTDQYSVTKIKWLNKPISFEKLEFKKNRFTVFTENNGFMNWNFDQYIRLLCKLYNVVFDNEKLLYLTEGFHFTSYRNVLIKDLSTGNKKKVFLISGLFLRRPLLILDEPLDGLDFDSTEFLYKELMEYKKYGSIFMSSHIIESITRVCNEIMVLKNGKINSFKLQQDLVSDQLLKKIMGEL</sequence>
<evidence type="ECO:0000256" key="3">
    <source>
        <dbReference type="ARBA" id="ARBA00022840"/>
    </source>
</evidence>
<dbReference type="OrthoDB" id="9804819at2"/>
<keyword evidence="1" id="KW-0813">Transport</keyword>
<dbReference type="InterPro" id="IPR003593">
    <property type="entry name" value="AAA+_ATPase"/>
</dbReference>
<evidence type="ECO:0000313" key="5">
    <source>
        <dbReference type="EMBL" id="GEK37217.1"/>
    </source>
</evidence>
<reference evidence="5 6" key="1">
    <citation type="submission" date="2019-07" db="EMBL/GenBank/DDBJ databases">
        <title>Whole genome shotgun sequence of Enterococcus thailandicus NBRC 101867.</title>
        <authorList>
            <person name="Hosoyama A."/>
            <person name="Uohara A."/>
            <person name="Ohji S."/>
            <person name="Ichikawa N."/>
        </authorList>
    </citation>
    <scope>NUCLEOTIDE SEQUENCE [LARGE SCALE GENOMIC DNA]</scope>
    <source>
        <strain evidence="5 6">NBRC 101867</strain>
    </source>
</reference>
<evidence type="ECO:0000256" key="2">
    <source>
        <dbReference type="ARBA" id="ARBA00022741"/>
    </source>
</evidence>
<dbReference type="SUPFAM" id="SSF52540">
    <property type="entry name" value="P-loop containing nucleoside triphosphate hydrolases"/>
    <property type="match status" value="1"/>
</dbReference>
<accession>A0A510WE34</accession>
<dbReference type="GO" id="GO:0016887">
    <property type="term" value="F:ATP hydrolysis activity"/>
    <property type="evidence" value="ECO:0007669"/>
    <property type="project" value="InterPro"/>
</dbReference>
<dbReference type="PANTHER" id="PTHR42939">
    <property type="entry name" value="ABC TRANSPORTER ATP-BINDING PROTEIN ALBC-RELATED"/>
    <property type="match status" value="1"/>
</dbReference>
<evidence type="ECO:0000313" key="6">
    <source>
        <dbReference type="Proteomes" id="UP000321361"/>
    </source>
</evidence>
<keyword evidence="3" id="KW-0067">ATP-binding</keyword>
<dbReference type="Proteomes" id="UP000321361">
    <property type="component" value="Unassembled WGS sequence"/>
</dbReference>
<proteinExistence type="predicted"/>
<gene>
    <name evidence="5" type="ORF">ETH01_15040</name>
</gene>
<name>A0A510WE34_ENTTH</name>